<evidence type="ECO:0000313" key="4">
    <source>
        <dbReference type="Proteomes" id="UP000230842"/>
    </source>
</evidence>
<dbReference type="PROSITE" id="PS50980">
    <property type="entry name" value="COA_CT_NTER"/>
    <property type="match status" value="1"/>
</dbReference>
<keyword evidence="3" id="KW-0808">Transferase</keyword>
<reference evidence="3 4" key="1">
    <citation type="submission" date="2017-11" db="EMBL/GenBank/DDBJ databases">
        <title>Genomic Encyclopedia of Archaeal and Bacterial Type Strains, Phase II (KMG-II): From Individual Species to Whole Genera.</title>
        <authorList>
            <person name="Goeker M."/>
        </authorList>
    </citation>
    <scope>NUCLEOTIDE SEQUENCE [LARGE SCALE GENOMIC DNA]</scope>
    <source>
        <strain evidence="3 4">DSM 27763</strain>
    </source>
</reference>
<proteinExistence type="predicted"/>
<evidence type="ECO:0000259" key="1">
    <source>
        <dbReference type="PROSITE" id="PS50980"/>
    </source>
</evidence>
<dbReference type="Pfam" id="PF01039">
    <property type="entry name" value="Carboxyl_trans"/>
    <property type="match status" value="1"/>
</dbReference>
<protein>
    <submittedName>
        <fullName evidence="3">Acetyl-CoA/propionyl-CoA carboxylase carboxyl transferase subunit</fullName>
    </submittedName>
</protein>
<dbReference type="InterPro" id="IPR011763">
    <property type="entry name" value="COA_CT_C"/>
</dbReference>
<dbReference type="GO" id="GO:0004658">
    <property type="term" value="F:propionyl-CoA carboxylase activity"/>
    <property type="evidence" value="ECO:0007669"/>
    <property type="project" value="TreeGrafter"/>
</dbReference>
<gene>
    <name evidence="3" type="ORF">CLV56_2447</name>
</gene>
<dbReference type="InterPro" id="IPR029045">
    <property type="entry name" value="ClpP/crotonase-like_dom_sf"/>
</dbReference>
<dbReference type="SUPFAM" id="SSF52096">
    <property type="entry name" value="ClpP/crotonase"/>
    <property type="match status" value="2"/>
</dbReference>
<name>A0A2M9BJT7_9ACTN</name>
<feature type="domain" description="CoA carboxyltransferase N-terminal" evidence="1">
    <location>
        <begin position="7"/>
        <end position="257"/>
    </location>
</feature>
<dbReference type="PANTHER" id="PTHR43842">
    <property type="entry name" value="PROPIONYL-COA CARBOXYLASE BETA CHAIN"/>
    <property type="match status" value="1"/>
</dbReference>
<evidence type="ECO:0000313" key="3">
    <source>
        <dbReference type="EMBL" id="PJJ58201.1"/>
    </source>
</evidence>
<evidence type="ECO:0000259" key="2">
    <source>
        <dbReference type="PROSITE" id="PS50989"/>
    </source>
</evidence>
<dbReference type="PANTHER" id="PTHR43842:SF2">
    <property type="entry name" value="PROPIONYL-COA CARBOXYLASE BETA CHAIN, MITOCHONDRIAL"/>
    <property type="match status" value="1"/>
</dbReference>
<sequence length="517" mass="55049">MFLGVALTHIGTEISPTHHRARLAERRRERLHRIEPRGRREYTARERAEMFVDAGSFVEMTPLRTDGNGKGAGVVIGWGRIDGRGVVVISHDAAVASGAIGAIFAETVQKAQRHAIDHGFPIVYINDSGGARIHDGIFALHGCGGIFALNVEAQQRVPQISLILGPCAGAAAYSPALTDWTIMVKEQGQMFLTGPEIVKAATGEDASADEIGGSGMHTETSGVAHLEVTSEREAFHAARLLLSYLPSHVGAPMPDLEPRRPDPVAAERLPYVVPDKASVVFDMHQVIDGVLDGGPRLELMPAHGTSILTVFGHLDGRPVGVLANQPGARGGILDAKSSVKAARFVEFCTRFGLPVITLVDVPGFLPGTVEESRGVITHGAKLLKAYAEATSPLLTVIVRKAYGGAYIAMGSKSLGADYSWAWSGAEIAVMGPGGAVALLHRRALRDSDQPEALRDELAAEYRENVARPYLAAEAGIVDDVILPEETRDRLVDALATLSQPAPRTQAYPQAGGARAQR</sequence>
<feature type="domain" description="CoA carboxyltransferase C-terminal" evidence="2">
    <location>
        <begin position="260"/>
        <end position="517"/>
    </location>
</feature>
<dbReference type="Gene3D" id="3.90.226.10">
    <property type="entry name" value="2-enoyl-CoA Hydratase, Chain A, domain 1"/>
    <property type="match status" value="2"/>
</dbReference>
<dbReference type="PROSITE" id="PS50989">
    <property type="entry name" value="COA_CT_CTER"/>
    <property type="match status" value="1"/>
</dbReference>
<dbReference type="InterPro" id="IPR051047">
    <property type="entry name" value="AccD/PCCB"/>
</dbReference>
<dbReference type="OrthoDB" id="5240504at2"/>
<dbReference type="EMBL" id="PGEZ01000001">
    <property type="protein sequence ID" value="PJJ58201.1"/>
    <property type="molecule type" value="Genomic_DNA"/>
</dbReference>
<dbReference type="InterPro" id="IPR034733">
    <property type="entry name" value="AcCoA_carboxyl_beta"/>
</dbReference>
<dbReference type="GO" id="GO:0016740">
    <property type="term" value="F:transferase activity"/>
    <property type="evidence" value="ECO:0007669"/>
    <property type="project" value="UniProtKB-KW"/>
</dbReference>
<accession>A0A2M9BJT7</accession>
<dbReference type="InterPro" id="IPR011762">
    <property type="entry name" value="COA_CT_N"/>
</dbReference>
<organism evidence="3 4">
    <name type="scientific">Mumia flava</name>
    <dbReference type="NCBI Taxonomy" id="1348852"/>
    <lineage>
        <taxon>Bacteria</taxon>
        <taxon>Bacillati</taxon>
        <taxon>Actinomycetota</taxon>
        <taxon>Actinomycetes</taxon>
        <taxon>Propionibacteriales</taxon>
        <taxon>Nocardioidaceae</taxon>
        <taxon>Mumia</taxon>
    </lineage>
</organism>
<dbReference type="AlphaFoldDB" id="A0A2M9BJT7"/>
<comment type="caution">
    <text evidence="3">The sequence shown here is derived from an EMBL/GenBank/DDBJ whole genome shotgun (WGS) entry which is preliminary data.</text>
</comment>
<dbReference type="Proteomes" id="UP000230842">
    <property type="component" value="Unassembled WGS sequence"/>
</dbReference>
<keyword evidence="4" id="KW-1185">Reference proteome</keyword>
<dbReference type="GO" id="GO:0009317">
    <property type="term" value="C:acetyl-CoA carboxylase complex"/>
    <property type="evidence" value="ECO:0007669"/>
    <property type="project" value="TreeGrafter"/>
</dbReference>